<evidence type="ECO:0000313" key="1">
    <source>
        <dbReference type="EMBL" id="AXH95971.1"/>
    </source>
</evidence>
<dbReference type="RefSeq" id="WP_114927736.1">
    <property type="nucleotide sequence ID" value="NZ_CP031229.1"/>
</dbReference>
<dbReference type="EMBL" id="CP031229">
    <property type="protein sequence ID" value="AXH95971.1"/>
    <property type="molecule type" value="Genomic_DNA"/>
</dbReference>
<protein>
    <recommendedName>
        <fullName evidence="3">CHAT domain-containing protein</fullName>
    </recommendedName>
</protein>
<dbReference type="AlphaFoldDB" id="A0A345NLR3"/>
<organism evidence="1 2">
    <name type="scientific">Ornithinimicrobium avium</name>
    <dbReference type="NCBI Taxonomy" id="2283195"/>
    <lineage>
        <taxon>Bacteria</taxon>
        <taxon>Bacillati</taxon>
        <taxon>Actinomycetota</taxon>
        <taxon>Actinomycetes</taxon>
        <taxon>Micrococcales</taxon>
        <taxon>Ornithinimicrobiaceae</taxon>
        <taxon>Ornithinimicrobium</taxon>
    </lineage>
</organism>
<reference evidence="1 2" key="1">
    <citation type="submission" date="2018-07" db="EMBL/GenBank/DDBJ databases">
        <title>Complete genome sequencing of Ornithinimicrobium sp. AMA3305.</title>
        <authorList>
            <person name="Bae J.-W."/>
        </authorList>
    </citation>
    <scope>NUCLEOTIDE SEQUENCE [LARGE SCALE GENOMIC DNA]</scope>
    <source>
        <strain evidence="1 2">AMA3305</strain>
    </source>
</reference>
<evidence type="ECO:0008006" key="3">
    <source>
        <dbReference type="Google" id="ProtNLM"/>
    </source>
</evidence>
<dbReference type="KEGG" id="orn:DV701_07395"/>
<accession>A0A345NLR3</accession>
<gene>
    <name evidence="1" type="ORF">DV701_07395</name>
</gene>
<sequence>MIHRDVATRKDFEYYLQTWLGRGYGAYTVGYLAFHGERRTLALPSDEDITLDDLVEMVDVRGDGKILYLGSCSVLAGRGRSFEEDLRQFCQATGFRAVVGYAKDVGWIESAAFDFLLLPELLNGKHTNTLHDRLEARYGRLVQTLGLRIATRTKVQVWRQTPSTGTS</sequence>
<dbReference type="Proteomes" id="UP000253790">
    <property type="component" value="Chromosome"/>
</dbReference>
<dbReference type="OrthoDB" id="1073355at2"/>
<evidence type="ECO:0000313" key="2">
    <source>
        <dbReference type="Proteomes" id="UP000253790"/>
    </source>
</evidence>
<keyword evidence="2" id="KW-1185">Reference proteome</keyword>
<name>A0A345NLR3_9MICO</name>
<dbReference type="InterPro" id="IPR046584">
    <property type="entry name" value="DUF6642"/>
</dbReference>
<dbReference type="Pfam" id="PF20347">
    <property type="entry name" value="DUF6642"/>
    <property type="match status" value="1"/>
</dbReference>
<proteinExistence type="predicted"/>